<accession>A0A370L185</accession>
<dbReference type="RefSeq" id="WP_114831539.1">
    <property type="nucleotide sequence ID" value="NZ_QQTO01000016.1"/>
</dbReference>
<feature type="domain" description="MobA/VirD2-like nuclease" evidence="1">
    <location>
        <begin position="32"/>
        <end position="146"/>
    </location>
</feature>
<comment type="caution">
    <text evidence="2">The sequence shown here is derived from an EMBL/GenBank/DDBJ whole genome shotgun (WGS) entry which is preliminary data.</text>
</comment>
<gene>
    <name evidence="2" type="ORF">DWE98_22450</name>
</gene>
<organism evidence="2 3">
    <name type="scientific">Bosea caraganae</name>
    <dbReference type="NCBI Taxonomy" id="2763117"/>
    <lineage>
        <taxon>Bacteria</taxon>
        <taxon>Pseudomonadati</taxon>
        <taxon>Pseudomonadota</taxon>
        <taxon>Alphaproteobacteria</taxon>
        <taxon>Hyphomicrobiales</taxon>
        <taxon>Boseaceae</taxon>
        <taxon>Bosea</taxon>
    </lineage>
</organism>
<reference evidence="3" key="1">
    <citation type="submission" date="2018-07" db="EMBL/GenBank/DDBJ databases">
        <authorList>
            <person name="Safronova V.I."/>
            <person name="Chirak E.R."/>
            <person name="Sazanova A.L."/>
        </authorList>
    </citation>
    <scope>NUCLEOTIDE SEQUENCE [LARGE SCALE GENOMIC DNA]</scope>
    <source>
        <strain evidence="3">RCAM04685</strain>
    </source>
</reference>
<protein>
    <submittedName>
        <fullName evidence="2">Relaxase</fullName>
    </submittedName>
</protein>
<proteinExistence type="predicted"/>
<evidence type="ECO:0000313" key="3">
    <source>
        <dbReference type="Proteomes" id="UP000255207"/>
    </source>
</evidence>
<dbReference type="EMBL" id="QQTP01000014">
    <property type="protein sequence ID" value="RDJ21085.1"/>
    <property type="molecule type" value="Genomic_DNA"/>
</dbReference>
<name>A0A370L185_9HYPH</name>
<sequence length="420" mass="48127">MILKGSQRGGSDQLAIHLLNERDNDHVESGPIVGCMARDLRGALAEMYAISRATACSQFMFSLSLSPPKGEMATVDDFQAAIQLAAERLGLADQPRAVVYHEKSARRHCHVVFSRIDAERMRAINLPFFKQRLTELSRELYLTHGWELPKGLADKSLANPLNFGLLEWQEAQRAKRDPREIKAVLKQCWAQFDNEAAFANALKDRGLWLCRGDRRGFIVQDYRGNAFSLSRWLKVGSKELKARLGSPERHPSVEQVKAEIVSVLDLSAKRSLDDLNRMHADALMPLLSEHRQMVSRQRKERLELAKLQHQRFEANSLANAERLRKGLRGLFDWVTGKRRLIQRAIKLENELVYRHRIAESEITRQRHLKESHTVRSAIDRQFLKFHESQQALQNIIFGVAANPGHQSYNNFGHNLEHDLN</sequence>
<dbReference type="AlphaFoldDB" id="A0A370L185"/>
<evidence type="ECO:0000313" key="2">
    <source>
        <dbReference type="EMBL" id="RDJ21085.1"/>
    </source>
</evidence>
<keyword evidence="3" id="KW-1185">Reference proteome</keyword>
<dbReference type="Proteomes" id="UP000255207">
    <property type="component" value="Unassembled WGS sequence"/>
</dbReference>
<dbReference type="Pfam" id="PF03432">
    <property type="entry name" value="Relaxase"/>
    <property type="match status" value="1"/>
</dbReference>
<evidence type="ECO:0000259" key="1">
    <source>
        <dbReference type="Pfam" id="PF03432"/>
    </source>
</evidence>
<dbReference type="OrthoDB" id="1826980at2"/>
<dbReference type="InterPro" id="IPR005094">
    <property type="entry name" value="Endonuclease_MobA/VirD2"/>
</dbReference>